<dbReference type="Gene3D" id="1.20.900.10">
    <property type="entry name" value="Dbl homology (DH) domain"/>
    <property type="match status" value="1"/>
</dbReference>
<dbReference type="Pfam" id="PF23323">
    <property type="entry name" value="Spectrin_6"/>
    <property type="match status" value="1"/>
</dbReference>
<dbReference type="InterPro" id="IPR011993">
    <property type="entry name" value="PH-like_dom_sf"/>
</dbReference>
<evidence type="ECO:0000313" key="9">
    <source>
        <dbReference type="WBParaSite" id="DME_0000434601-mRNA-1"/>
    </source>
</evidence>
<name>A0A158Q4A0_DRAME</name>
<gene>
    <name evidence="6" type="ORF">DME_LOCUS8229</name>
</gene>
<proteinExistence type="predicted"/>
<dbReference type="STRING" id="318479.A0A158Q4A0"/>
<feature type="compositionally biased region" description="Basic and acidic residues" evidence="2">
    <location>
        <begin position="1574"/>
        <end position="1591"/>
    </location>
</feature>
<dbReference type="Pfam" id="PF00621">
    <property type="entry name" value="RhoGEF"/>
    <property type="match status" value="1"/>
</dbReference>
<dbReference type="InterPro" id="IPR035899">
    <property type="entry name" value="DBL_dom_sf"/>
</dbReference>
<dbReference type="Gene3D" id="3.40.525.10">
    <property type="entry name" value="CRAL-TRIO lipid binding domain"/>
    <property type="match status" value="1"/>
</dbReference>
<keyword evidence="1" id="KW-0344">Guanine-nucleotide releasing factor</keyword>
<dbReference type="Gene3D" id="2.30.29.30">
    <property type="entry name" value="Pleckstrin-homology domain (PH domain)/Phosphotyrosine-binding domain (PTB)"/>
    <property type="match status" value="1"/>
</dbReference>
<dbReference type="CDD" id="cd00160">
    <property type="entry name" value="RhoGEF"/>
    <property type="match status" value="1"/>
</dbReference>
<dbReference type="InterPro" id="IPR001849">
    <property type="entry name" value="PH_domain"/>
</dbReference>
<dbReference type="EMBL" id="UYYG01001167">
    <property type="protein sequence ID" value="VDN58256.1"/>
    <property type="molecule type" value="Genomic_DNA"/>
</dbReference>
<dbReference type="PANTHER" id="PTHR22826:SF106">
    <property type="entry name" value="TRIO, ISOFORM A"/>
    <property type="match status" value="1"/>
</dbReference>
<dbReference type="SUPFAM" id="SSF46966">
    <property type="entry name" value="Spectrin repeat"/>
    <property type="match status" value="4"/>
</dbReference>
<feature type="domain" description="CRAL-TRIO" evidence="5">
    <location>
        <begin position="28"/>
        <end position="161"/>
    </location>
</feature>
<feature type="domain" description="PH" evidence="3">
    <location>
        <begin position="1442"/>
        <end position="1547"/>
    </location>
</feature>
<dbReference type="SUPFAM" id="SSF48065">
    <property type="entry name" value="DBL homology domain (DH-domain)"/>
    <property type="match status" value="1"/>
</dbReference>
<dbReference type="OrthoDB" id="10256089at2759"/>
<dbReference type="CDD" id="cd00170">
    <property type="entry name" value="SEC14"/>
    <property type="match status" value="1"/>
</dbReference>
<dbReference type="InterPro" id="IPR058918">
    <property type="entry name" value="KALRN/TRIO-like_spectrin"/>
</dbReference>
<evidence type="ECO:0000313" key="6">
    <source>
        <dbReference type="EMBL" id="VDN58256.1"/>
    </source>
</evidence>
<dbReference type="Pfam" id="PF13716">
    <property type="entry name" value="CRAL_TRIO_2"/>
    <property type="match status" value="1"/>
</dbReference>
<dbReference type="InterPro" id="IPR051336">
    <property type="entry name" value="RhoGEF_Guanine_NuclExch_SF"/>
</dbReference>
<dbReference type="InterPro" id="IPR002017">
    <property type="entry name" value="Spectrin_repeat"/>
</dbReference>
<feature type="region of interest" description="Disordered" evidence="2">
    <location>
        <begin position="1558"/>
        <end position="1598"/>
    </location>
</feature>
<protein>
    <submittedName>
        <fullName evidence="9">CRAL-TRIO domain-containing protein</fullName>
    </submittedName>
</protein>
<dbReference type="SUPFAM" id="SSF50729">
    <property type="entry name" value="PH domain-like"/>
    <property type="match status" value="1"/>
</dbReference>
<dbReference type="InterPro" id="IPR036865">
    <property type="entry name" value="CRAL-TRIO_dom_sf"/>
</dbReference>
<dbReference type="GO" id="GO:0005737">
    <property type="term" value="C:cytoplasm"/>
    <property type="evidence" value="ECO:0007669"/>
    <property type="project" value="TreeGrafter"/>
</dbReference>
<evidence type="ECO:0000313" key="7">
    <source>
        <dbReference type="Proteomes" id="UP000038040"/>
    </source>
</evidence>
<reference evidence="9" key="1">
    <citation type="submission" date="2016-04" db="UniProtKB">
        <authorList>
            <consortium name="WormBaseParasite"/>
        </authorList>
    </citation>
    <scope>IDENTIFICATION</scope>
</reference>
<dbReference type="Gene3D" id="1.20.58.60">
    <property type="match status" value="4"/>
</dbReference>
<dbReference type="CDD" id="cd13240">
    <property type="entry name" value="PH1_Kalirin_Trio_like"/>
    <property type="match status" value="1"/>
</dbReference>
<dbReference type="Proteomes" id="UP000274756">
    <property type="component" value="Unassembled WGS sequence"/>
</dbReference>
<dbReference type="PROSITE" id="PS50003">
    <property type="entry name" value="PH_DOMAIN"/>
    <property type="match status" value="1"/>
</dbReference>
<keyword evidence="8" id="KW-1185">Reference proteome</keyword>
<reference evidence="6 8" key="2">
    <citation type="submission" date="2018-11" db="EMBL/GenBank/DDBJ databases">
        <authorList>
            <consortium name="Pathogen Informatics"/>
        </authorList>
    </citation>
    <scope>NUCLEOTIDE SEQUENCE [LARGE SCALE GENOMIC DNA]</scope>
</reference>
<dbReference type="SMART" id="SM00325">
    <property type="entry name" value="RhoGEF"/>
    <property type="match status" value="1"/>
</dbReference>
<dbReference type="SUPFAM" id="SSF52087">
    <property type="entry name" value="CRAL/TRIO domain"/>
    <property type="match status" value="1"/>
</dbReference>
<dbReference type="AlphaFoldDB" id="A0A158Q4A0"/>
<dbReference type="SMART" id="SM00233">
    <property type="entry name" value="PH"/>
    <property type="match status" value="1"/>
</dbReference>
<dbReference type="PROSITE" id="PS50191">
    <property type="entry name" value="CRAL_TRIO"/>
    <property type="match status" value="1"/>
</dbReference>
<evidence type="ECO:0000256" key="1">
    <source>
        <dbReference type="ARBA" id="ARBA00022658"/>
    </source>
</evidence>
<dbReference type="Pfam" id="PF22697">
    <property type="entry name" value="SOS1_NGEF_PH"/>
    <property type="match status" value="1"/>
</dbReference>
<organism evidence="7 9">
    <name type="scientific">Dracunculus medinensis</name>
    <name type="common">Guinea worm</name>
    <dbReference type="NCBI Taxonomy" id="318479"/>
    <lineage>
        <taxon>Eukaryota</taxon>
        <taxon>Metazoa</taxon>
        <taxon>Ecdysozoa</taxon>
        <taxon>Nematoda</taxon>
        <taxon>Chromadorea</taxon>
        <taxon>Rhabditida</taxon>
        <taxon>Spirurina</taxon>
        <taxon>Dracunculoidea</taxon>
        <taxon>Dracunculidae</taxon>
        <taxon>Dracunculus</taxon>
    </lineage>
</organism>
<dbReference type="InterPro" id="IPR000219">
    <property type="entry name" value="DH_dom"/>
</dbReference>
<evidence type="ECO:0000259" key="4">
    <source>
        <dbReference type="PROSITE" id="PS50010"/>
    </source>
</evidence>
<dbReference type="InterPro" id="IPR001251">
    <property type="entry name" value="CRAL-TRIO_dom"/>
</dbReference>
<dbReference type="Proteomes" id="UP000038040">
    <property type="component" value="Unplaced"/>
</dbReference>
<dbReference type="PANTHER" id="PTHR22826">
    <property type="entry name" value="RHO GUANINE EXCHANGE FACTOR-RELATED"/>
    <property type="match status" value="1"/>
</dbReference>
<dbReference type="WBParaSite" id="DME_0000434601-mRNA-1">
    <property type="protein sequence ID" value="DME_0000434601-mRNA-1"/>
    <property type="gene ID" value="DME_0000434601"/>
</dbReference>
<dbReference type="GO" id="GO:0019898">
    <property type="term" value="C:extrinsic component of membrane"/>
    <property type="evidence" value="ECO:0007669"/>
    <property type="project" value="TreeGrafter"/>
</dbReference>
<dbReference type="InterPro" id="IPR018159">
    <property type="entry name" value="Spectrin/alpha-actinin"/>
</dbReference>
<evidence type="ECO:0000259" key="5">
    <source>
        <dbReference type="PROSITE" id="PS50191"/>
    </source>
</evidence>
<sequence>MMEDYRDGCRKAEDILHVLRDRVAQLPGTRDRKGRPVIVFPARESSSSMNPDHIRNILLYLHAVTADDFKGNGFVIIIDMRKGTTWSNVKPILKAIQEHFPAIVHISLIIKPDNFWEKHKTSVSTGKYKFEVQMISVEGLTRFIEPAQLTRDLGGTLYYDHDEWLEIRLELEKLIWQIIDVMRNFEVFRNEMKNGELPVDVITAERATAAHANLKKKILSAPIDYLQDEAHRIRQRICGSGGNSNDDGYSSYSNVPSANPDLAAALPHLSSLVESLRSSKDDLFLQWELHRQKLDHCYQLKLFEQDAEKMFDWIRSHYTLATQRLFEIGDSEQSVAVMIAEQLEFAKAANNTEVNVSHVMTVAKRLRDIGNYGKVQIENVAMRLDDEWHRFKQTVDQRTQLLDLSLSFHRKSHFYLSNLPSWLRKNSMESGNRLSNRMGEELEAAIAEHERFGEMFLQAYAEAIGDGRALTQMLKALGGDTIGQNNSYKYVVDLIQQITRSHKELNAQWQSAKLRLHSRLALIAFETDTHRVLQWLEQHGDAYLNKNTAIGTNLSQAKLLQRNHSHFRSVASNTYTNAEKLFTASNTIIESGECDVKQMTSVVEELRRRIELFSSKVEARRDLLNKSVLFHTHYTEIMDWYGRMEMKGSQYERVSMSIPEGERRKEEWMIESDATAQAYGTTMSEGRQLVKALEQQAQLMKIDNREAVLFIERLIGDIEQRHAKLAEKWPRQRNALQLGVRLAIFIRECKQISQQLKNWQEDMFALVQSENFVERAEHILPYQEDNTAQVKNAVLEIMNGAAELIQALEASDLALVNSDGIPLKDLIIASVSQLSSCQREVMQVAQETRHRIEQCMQLNRANVMALRTIQNMQNEEQNLLRNSMIPSNLDEALAAQVSHRHFQHAIENVNHVAAGFIQKTELLINSGNVDARALNELNEQVMSKWRRLVGLAEERNKLIKAAIGCYKTLHQGVMPILDQLEKEYSAEPVKDWCALKSEECAADRAHYIAELLSKHMEYKERFLKGCSYAQKTSELFLKYIRRCEASADHIKMHETRLLNLKADLRERQTKILDLWMQKKQQLDRCQQSVLLEATVKQIQKAISQNMDWINQKGDAMLKRFFEKDLTKTRRDQLEAYIDEYITFKIEAKQRRVDVSTMLKLAESFCSNGVRDQHAIDVDHWMMTVRSRFEQFSLRLAEYESLLFTATGRKSDVNRAKEELSLDRQSDSSLESKVNSDRLASEVNRKMREPMMELIKSEKDYIDDLNRCICYYLAAYRKASNTVPLSLRNKEKEIFGNIEQLYRFHSETFLPQLVKYENEPEDVGYCFIFSVEMLNSLYTEYCVNKEQNNYLIALPETVQFFSEIREKNNLEHSHDLQSLVIKPVQRITRYRLMLEQLLKNCKNNVDEIKEAYDVVVSVPRRANDLMHLENFEGYKELGVLGDFVMQESFIVWDSKAYFKKGRERQVFLFELCVVFAKKIELSSRAMKYVYKNRLMLSEVNVCEHVEGDSSRFALRQGTIPNNELRIDLKASSEHCKIHWVKKIRELMQGLMTANLDMRQVSAGRVPRPTTLGSDRSSKDSDGIPVNGDDRNSLRSCTSSNSNLETYLMRQK</sequence>
<dbReference type="SMART" id="SM00150">
    <property type="entry name" value="SPEC"/>
    <property type="match status" value="5"/>
</dbReference>
<dbReference type="InterPro" id="IPR055251">
    <property type="entry name" value="SOS1_NGEF_PH"/>
</dbReference>
<dbReference type="Pfam" id="PF00435">
    <property type="entry name" value="Spectrin"/>
    <property type="match status" value="1"/>
</dbReference>
<evidence type="ECO:0000313" key="8">
    <source>
        <dbReference type="Proteomes" id="UP000274756"/>
    </source>
</evidence>
<dbReference type="PROSITE" id="PS50010">
    <property type="entry name" value="DH_2"/>
    <property type="match status" value="1"/>
</dbReference>
<dbReference type="SMART" id="SM00516">
    <property type="entry name" value="SEC14"/>
    <property type="match status" value="1"/>
</dbReference>
<feature type="domain" description="DH" evidence="4">
    <location>
        <begin position="1245"/>
        <end position="1424"/>
    </location>
</feature>
<evidence type="ECO:0000256" key="2">
    <source>
        <dbReference type="SAM" id="MobiDB-lite"/>
    </source>
</evidence>
<evidence type="ECO:0000259" key="3">
    <source>
        <dbReference type="PROSITE" id="PS50003"/>
    </source>
</evidence>
<accession>A0A158Q4A0</accession>
<dbReference type="GO" id="GO:0005085">
    <property type="term" value="F:guanyl-nucleotide exchange factor activity"/>
    <property type="evidence" value="ECO:0007669"/>
    <property type="project" value="UniProtKB-KW"/>
</dbReference>
<dbReference type="InterPro" id="IPR047054">
    <property type="entry name" value="Kalirin_TRIO_PH_1"/>
</dbReference>